<sequence>MLESKSDSPHSLALWLIAWGRCSSGSRSLL</sequence>
<name>A0A2P2QLY2_RHIMU</name>
<evidence type="ECO:0000313" key="1">
    <source>
        <dbReference type="EMBL" id="MBX68030.1"/>
    </source>
</evidence>
<proteinExistence type="predicted"/>
<accession>A0A2P2QLY2</accession>
<dbReference type="AlphaFoldDB" id="A0A2P2QLY2"/>
<organism evidence="1">
    <name type="scientific">Rhizophora mucronata</name>
    <name type="common">Asiatic mangrove</name>
    <dbReference type="NCBI Taxonomy" id="61149"/>
    <lineage>
        <taxon>Eukaryota</taxon>
        <taxon>Viridiplantae</taxon>
        <taxon>Streptophyta</taxon>
        <taxon>Embryophyta</taxon>
        <taxon>Tracheophyta</taxon>
        <taxon>Spermatophyta</taxon>
        <taxon>Magnoliopsida</taxon>
        <taxon>eudicotyledons</taxon>
        <taxon>Gunneridae</taxon>
        <taxon>Pentapetalae</taxon>
        <taxon>rosids</taxon>
        <taxon>fabids</taxon>
        <taxon>Malpighiales</taxon>
        <taxon>Rhizophoraceae</taxon>
        <taxon>Rhizophora</taxon>
    </lineage>
</organism>
<protein>
    <submittedName>
        <fullName evidence="1">Uncharacterized protein</fullName>
    </submittedName>
</protein>
<reference evidence="1" key="1">
    <citation type="submission" date="2018-02" db="EMBL/GenBank/DDBJ databases">
        <title>Rhizophora mucronata_Transcriptome.</title>
        <authorList>
            <person name="Meera S.P."/>
            <person name="Sreeshan A."/>
            <person name="Augustine A."/>
        </authorList>
    </citation>
    <scope>NUCLEOTIDE SEQUENCE</scope>
    <source>
        <tissue evidence="1">Leaf</tissue>
    </source>
</reference>
<dbReference type="EMBL" id="GGEC01087546">
    <property type="protein sequence ID" value="MBX68030.1"/>
    <property type="molecule type" value="Transcribed_RNA"/>
</dbReference>